<accession>A0A0F3PER9</accession>
<keyword evidence="1" id="KW-0472">Membrane</keyword>
<gene>
    <name evidence="2" type="ORF">RMAECT_0121</name>
</gene>
<name>A0A0F3PER9_RICRH</name>
<dbReference type="EMBL" id="LAOC01000001">
    <property type="protein sequence ID" value="KJV78437.1"/>
    <property type="molecule type" value="Genomic_DNA"/>
</dbReference>
<organism evidence="2 3">
    <name type="scientific">Rickettsia rhipicephali str. Ect</name>
    <dbReference type="NCBI Taxonomy" id="1359199"/>
    <lineage>
        <taxon>Bacteria</taxon>
        <taxon>Pseudomonadati</taxon>
        <taxon>Pseudomonadota</taxon>
        <taxon>Alphaproteobacteria</taxon>
        <taxon>Rickettsiales</taxon>
        <taxon>Rickettsiaceae</taxon>
        <taxon>Rickettsieae</taxon>
        <taxon>Rickettsia</taxon>
        <taxon>spotted fever group</taxon>
    </lineage>
</organism>
<keyword evidence="1" id="KW-1133">Transmembrane helix</keyword>
<evidence type="ECO:0000256" key="1">
    <source>
        <dbReference type="SAM" id="Phobius"/>
    </source>
</evidence>
<keyword evidence="1" id="KW-0812">Transmembrane</keyword>
<evidence type="ECO:0000313" key="3">
    <source>
        <dbReference type="Proteomes" id="UP000033591"/>
    </source>
</evidence>
<dbReference type="PATRIC" id="fig|1359199.3.peg.115"/>
<feature type="transmembrane region" description="Helical" evidence="1">
    <location>
        <begin position="6"/>
        <end position="26"/>
    </location>
</feature>
<evidence type="ECO:0000313" key="2">
    <source>
        <dbReference type="EMBL" id="KJV78437.1"/>
    </source>
</evidence>
<comment type="caution">
    <text evidence="2">The sequence shown here is derived from an EMBL/GenBank/DDBJ whole genome shotgun (WGS) entry which is preliminary data.</text>
</comment>
<reference evidence="2 3" key="1">
    <citation type="submission" date="2015-01" db="EMBL/GenBank/DDBJ databases">
        <title>Genome Sequencing of Rickettsiales.</title>
        <authorList>
            <person name="Daugherty S.C."/>
            <person name="Su Q."/>
            <person name="Abolude K."/>
            <person name="Beier-Sexton M."/>
            <person name="Carlyon J.A."/>
            <person name="Carter R."/>
            <person name="Day N.P."/>
            <person name="Dumler S.J."/>
            <person name="Dyachenko V."/>
            <person name="Godinez A."/>
            <person name="Kurtti T.J."/>
            <person name="Lichay M."/>
            <person name="Mullins K.E."/>
            <person name="Ott S."/>
            <person name="Pappas-Brown V."/>
            <person name="Paris D.H."/>
            <person name="Patel P."/>
            <person name="Richards A.L."/>
            <person name="Sadzewicz L."/>
            <person name="Sears K."/>
            <person name="Seidman D."/>
            <person name="Sengamalay N."/>
            <person name="Stenos J."/>
            <person name="Tallon L.J."/>
            <person name="Vincent G."/>
            <person name="Fraser C.M."/>
            <person name="Munderloh U."/>
            <person name="Dunning-Hotopp J.C."/>
        </authorList>
    </citation>
    <scope>NUCLEOTIDE SEQUENCE [LARGE SCALE GENOMIC DNA]</scope>
    <source>
        <strain evidence="2 3">Ect</strain>
    </source>
</reference>
<dbReference type="Proteomes" id="UP000033591">
    <property type="component" value="Unassembled WGS sequence"/>
</dbReference>
<dbReference type="AlphaFoldDB" id="A0A0F3PER9"/>
<protein>
    <submittedName>
        <fullName evidence="2">Uncharacterized protein</fullName>
    </submittedName>
</protein>
<proteinExistence type="predicted"/>
<sequence length="41" mass="4511">MYLGILAWLSKTVYVIPAAAGIQYYLSTSLREGIYADKAIS</sequence>